<evidence type="ECO:0000313" key="1">
    <source>
        <dbReference type="EMBL" id="GAA4481515.1"/>
    </source>
</evidence>
<keyword evidence="2" id="KW-1185">Reference proteome</keyword>
<dbReference type="Proteomes" id="UP001500503">
    <property type="component" value="Unassembled WGS sequence"/>
</dbReference>
<name>A0ABP8P763_9ACTN</name>
<protein>
    <recommendedName>
        <fullName evidence="3">Helix-turn-helix domain-containing protein</fullName>
    </recommendedName>
</protein>
<gene>
    <name evidence="1" type="ORF">GCM10023191_000570</name>
</gene>
<sequence>MIMSDPIRGLDKAGRRSKRFLSPSEKYEIWLQPIRREATMAEATAQWQVDRPTIMRIRTVAKEGALAALASRARV</sequence>
<proteinExistence type="predicted"/>
<reference evidence="2" key="1">
    <citation type="journal article" date="2019" name="Int. J. Syst. Evol. Microbiol.">
        <title>The Global Catalogue of Microorganisms (GCM) 10K type strain sequencing project: providing services to taxonomists for standard genome sequencing and annotation.</title>
        <authorList>
            <consortium name="The Broad Institute Genomics Platform"/>
            <consortium name="The Broad Institute Genome Sequencing Center for Infectious Disease"/>
            <person name="Wu L."/>
            <person name="Ma J."/>
        </authorList>
    </citation>
    <scope>NUCLEOTIDE SEQUENCE [LARGE SCALE GENOMIC DNA]</scope>
    <source>
        <strain evidence="2">JCM 17933</strain>
    </source>
</reference>
<accession>A0ABP8P763</accession>
<organism evidence="1 2">
    <name type="scientific">Actinoallomurus oryzae</name>
    <dbReference type="NCBI Taxonomy" id="502180"/>
    <lineage>
        <taxon>Bacteria</taxon>
        <taxon>Bacillati</taxon>
        <taxon>Actinomycetota</taxon>
        <taxon>Actinomycetes</taxon>
        <taxon>Streptosporangiales</taxon>
        <taxon>Thermomonosporaceae</taxon>
        <taxon>Actinoallomurus</taxon>
    </lineage>
</organism>
<dbReference type="EMBL" id="BAABHF010000002">
    <property type="protein sequence ID" value="GAA4481515.1"/>
    <property type="molecule type" value="Genomic_DNA"/>
</dbReference>
<comment type="caution">
    <text evidence="1">The sequence shown here is derived from an EMBL/GenBank/DDBJ whole genome shotgun (WGS) entry which is preliminary data.</text>
</comment>
<evidence type="ECO:0000313" key="2">
    <source>
        <dbReference type="Proteomes" id="UP001500503"/>
    </source>
</evidence>
<evidence type="ECO:0008006" key="3">
    <source>
        <dbReference type="Google" id="ProtNLM"/>
    </source>
</evidence>